<evidence type="ECO:0000259" key="4">
    <source>
        <dbReference type="Pfam" id="PF03807"/>
    </source>
</evidence>
<protein>
    <recommendedName>
        <fullName evidence="2 3">Pyrroline-5-carboxylate reductase</fullName>
        <shortName evidence="2">P5C reductase</shortName>
        <shortName evidence="2">P5CR</shortName>
        <ecNumber evidence="2 3">1.5.1.2</ecNumber>
    </recommendedName>
    <alternativeName>
        <fullName evidence="2">PCA reductase</fullName>
    </alternativeName>
</protein>
<dbReference type="PANTHER" id="PTHR11645:SF66">
    <property type="entry name" value="PYRROLINE-5-CARBOXYLATE REDUCTASE"/>
    <property type="match status" value="1"/>
</dbReference>
<dbReference type="Pfam" id="PF14748">
    <property type="entry name" value="P5CR_dimer"/>
    <property type="match status" value="1"/>
</dbReference>
<evidence type="ECO:0000313" key="6">
    <source>
        <dbReference type="EMBL" id="UOQ68186.1"/>
    </source>
</evidence>
<dbReference type="InterPro" id="IPR029036">
    <property type="entry name" value="P5CR_dimer"/>
</dbReference>
<dbReference type="EMBL" id="CP095061">
    <property type="protein sequence ID" value="UOQ68186.1"/>
    <property type="molecule type" value="Genomic_DNA"/>
</dbReference>
<dbReference type="InterPro" id="IPR008927">
    <property type="entry name" value="6-PGluconate_DH-like_C_sf"/>
</dbReference>
<dbReference type="InterPro" id="IPR028939">
    <property type="entry name" value="P5C_Rdtase_cat_N"/>
</dbReference>
<dbReference type="Gene3D" id="1.10.3730.10">
    <property type="entry name" value="ProC C-terminal domain-like"/>
    <property type="match status" value="1"/>
</dbReference>
<gene>
    <name evidence="2 6" type="primary">proC</name>
    <name evidence="6" type="ORF">MUN86_10235</name>
</gene>
<dbReference type="InterPro" id="IPR036291">
    <property type="entry name" value="NAD(P)-bd_dom_sf"/>
</dbReference>
<comment type="similarity">
    <text evidence="1 2">Belongs to the pyrroline-5-carboxylate reductase family.</text>
</comment>
<comment type="subcellular location">
    <subcellularLocation>
        <location evidence="2">Cytoplasm</location>
    </subcellularLocation>
</comment>
<dbReference type="Gene3D" id="3.40.50.720">
    <property type="entry name" value="NAD(P)-binding Rossmann-like Domain"/>
    <property type="match status" value="1"/>
</dbReference>
<dbReference type="Proteomes" id="UP000830401">
    <property type="component" value="Chromosome"/>
</dbReference>
<accession>A0ABY4GBM4</accession>
<name>A0ABY4GBM4_9BACT</name>
<evidence type="ECO:0000256" key="3">
    <source>
        <dbReference type="NCBIfam" id="TIGR00112"/>
    </source>
</evidence>
<evidence type="ECO:0000256" key="2">
    <source>
        <dbReference type="HAMAP-Rule" id="MF_01925"/>
    </source>
</evidence>
<keyword evidence="7" id="KW-1185">Reference proteome</keyword>
<dbReference type="Pfam" id="PF03807">
    <property type="entry name" value="F420_oxidored"/>
    <property type="match status" value="1"/>
</dbReference>
<dbReference type="InterPro" id="IPR000304">
    <property type="entry name" value="Pyrroline-COOH_reductase"/>
</dbReference>
<dbReference type="SUPFAM" id="SSF48179">
    <property type="entry name" value="6-phosphogluconate dehydrogenase C-terminal domain-like"/>
    <property type="match status" value="1"/>
</dbReference>
<sequence>MNKNLRIAIVGCGNMGQAFAKAFLQYNLVARTDMLLVGRDDAHCQRLHASQLGLPTGLVSPAIGDYDVVLVAVKPQDFGRAADGLRRVLQPQQTVVSIMAGIPIARLQRELNHQQVLRAMPNTPALLGMGITGFSAAPEVERSQLHQVENLLNATGRSIFLEDESLLDAVTAVSGSGPAYFYYIVQAMMRAGQELGFSESVAGLLVKQTMLGAFHLLNNSDQSLDQLIANVASKGGTTEAALRAFRDGNLADTLVDGIKAAQQRATELAKE</sequence>
<dbReference type="SUPFAM" id="SSF51735">
    <property type="entry name" value="NAD(P)-binding Rossmann-fold domains"/>
    <property type="match status" value="1"/>
</dbReference>
<comment type="catalytic activity">
    <reaction evidence="2">
        <text>L-proline + NADP(+) = (S)-1-pyrroline-5-carboxylate + NADPH + 2 H(+)</text>
        <dbReference type="Rhea" id="RHEA:14109"/>
        <dbReference type="ChEBI" id="CHEBI:15378"/>
        <dbReference type="ChEBI" id="CHEBI:17388"/>
        <dbReference type="ChEBI" id="CHEBI:57783"/>
        <dbReference type="ChEBI" id="CHEBI:58349"/>
        <dbReference type="ChEBI" id="CHEBI:60039"/>
        <dbReference type="EC" id="1.5.1.2"/>
    </reaction>
</comment>
<reference evidence="6" key="1">
    <citation type="submission" date="2022-04" db="EMBL/GenBank/DDBJ databases">
        <title>Hymenobacter sp. isolated from the air.</title>
        <authorList>
            <person name="Won M."/>
            <person name="Lee C.-M."/>
            <person name="Woen H.-Y."/>
            <person name="Kwon S.-W."/>
        </authorList>
    </citation>
    <scope>NUCLEOTIDE SEQUENCE</scope>
    <source>
        <strain evidence="6">5420S-77</strain>
    </source>
</reference>
<evidence type="ECO:0000313" key="7">
    <source>
        <dbReference type="Proteomes" id="UP000830401"/>
    </source>
</evidence>
<dbReference type="HAMAP" id="MF_01925">
    <property type="entry name" value="P5C_reductase"/>
    <property type="match status" value="1"/>
</dbReference>
<keyword evidence="2" id="KW-0028">Amino-acid biosynthesis</keyword>
<keyword evidence="2" id="KW-0963">Cytoplasm</keyword>
<comment type="pathway">
    <text evidence="2">Amino-acid biosynthesis; L-proline biosynthesis; L-proline from L-glutamate 5-semialdehyde: step 1/1.</text>
</comment>
<keyword evidence="2" id="KW-0521">NADP</keyword>
<dbReference type="PANTHER" id="PTHR11645">
    <property type="entry name" value="PYRROLINE-5-CARBOXYLATE REDUCTASE"/>
    <property type="match status" value="1"/>
</dbReference>
<keyword evidence="2" id="KW-0641">Proline biosynthesis</keyword>
<comment type="catalytic activity">
    <reaction evidence="2">
        <text>L-proline + NAD(+) = (S)-1-pyrroline-5-carboxylate + NADH + 2 H(+)</text>
        <dbReference type="Rhea" id="RHEA:14105"/>
        <dbReference type="ChEBI" id="CHEBI:15378"/>
        <dbReference type="ChEBI" id="CHEBI:17388"/>
        <dbReference type="ChEBI" id="CHEBI:57540"/>
        <dbReference type="ChEBI" id="CHEBI:57945"/>
        <dbReference type="ChEBI" id="CHEBI:60039"/>
        <dbReference type="EC" id="1.5.1.2"/>
    </reaction>
</comment>
<dbReference type="EC" id="1.5.1.2" evidence="2 3"/>
<proteinExistence type="inferred from homology"/>
<dbReference type="NCBIfam" id="TIGR00112">
    <property type="entry name" value="proC"/>
    <property type="match status" value="1"/>
</dbReference>
<dbReference type="RefSeq" id="WP_245124939.1">
    <property type="nucleotide sequence ID" value="NZ_CP095061.1"/>
</dbReference>
<comment type="function">
    <text evidence="2">Catalyzes the reduction of 1-pyrroline-5-carboxylate (PCA) to L-proline.</text>
</comment>
<evidence type="ECO:0000259" key="5">
    <source>
        <dbReference type="Pfam" id="PF14748"/>
    </source>
</evidence>
<feature type="domain" description="Pyrroline-5-carboxylate reductase catalytic N-terminal" evidence="4">
    <location>
        <begin position="6"/>
        <end position="101"/>
    </location>
</feature>
<organism evidence="6 7">
    <name type="scientific">Hymenobacter volaticus</name>
    <dbReference type="NCBI Taxonomy" id="2932254"/>
    <lineage>
        <taxon>Bacteria</taxon>
        <taxon>Pseudomonadati</taxon>
        <taxon>Bacteroidota</taxon>
        <taxon>Cytophagia</taxon>
        <taxon>Cytophagales</taxon>
        <taxon>Hymenobacteraceae</taxon>
        <taxon>Hymenobacter</taxon>
    </lineage>
</organism>
<keyword evidence="2 6" id="KW-0560">Oxidoreductase</keyword>
<evidence type="ECO:0000256" key="1">
    <source>
        <dbReference type="ARBA" id="ARBA00005525"/>
    </source>
</evidence>
<dbReference type="PIRSF" id="PIRSF000193">
    <property type="entry name" value="Pyrrol-5-carb_rd"/>
    <property type="match status" value="1"/>
</dbReference>
<dbReference type="GO" id="GO:0004735">
    <property type="term" value="F:pyrroline-5-carboxylate reductase activity"/>
    <property type="evidence" value="ECO:0007669"/>
    <property type="project" value="UniProtKB-EC"/>
</dbReference>
<feature type="domain" description="Pyrroline-5-carboxylate reductase dimerisation" evidence="5">
    <location>
        <begin position="164"/>
        <end position="268"/>
    </location>
</feature>